<dbReference type="HOGENOM" id="CLU_725692_0_0_1"/>
<evidence type="ECO:0000313" key="3">
    <source>
        <dbReference type="Proteomes" id="UP000027920"/>
    </source>
</evidence>
<dbReference type="Proteomes" id="UP000027920">
    <property type="component" value="Unassembled WGS sequence"/>
</dbReference>
<dbReference type="RefSeq" id="XP_013259605.1">
    <property type="nucleotide sequence ID" value="XM_013404151.1"/>
</dbReference>
<dbReference type="AlphaFoldDB" id="A0A072PN98"/>
<dbReference type="VEuPathDB" id="FungiDB:A1O9_07205"/>
<feature type="region of interest" description="Disordered" evidence="1">
    <location>
        <begin position="233"/>
        <end position="253"/>
    </location>
</feature>
<dbReference type="PANTHER" id="PTHR12521">
    <property type="entry name" value="PROTEIN C6ORF130"/>
    <property type="match status" value="1"/>
</dbReference>
<feature type="compositionally biased region" description="Basic and acidic residues" evidence="1">
    <location>
        <begin position="237"/>
        <end position="250"/>
    </location>
</feature>
<proteinExistence type="predicted"/>
<dbReference type="STRING" id="1182545.A0A072PN98"/>
<accession>A0A072PN98</accession>
<dbReference type="PANTHER" id="PTHR12521:SF0">
    <property type="entry name" value="ADP-RIBOSE GLYCOHYDROLASE OARD1"/>
    <property type="match status" value="1"/>
</dbReference>
<evidence type="ECO:0000313" key="2">
    <source>
        <dbReference type="EMBL" id="KEF57015.1"/>
    </source>
</evidence>
<feature type="region of interest" description="Disordered" evidence="1">
    <location>
        <begin position="122"/>
        <end position="153"/>
    </location>
</feature>
<name>A0A072PN98_9EURO</name>
<protein>
    <submittedName>
        <fullName evidence="2">Uncharacterized protein</fullName>
    </submittedName>
</protein>
<organism evidence="2 3">
    <name type="scientific">Exophiala aquamarina CBS 119918</name>
    <dbReference type="NCBI Taxonomy" id="1182545"/>
    <lineage>
        <taxon>Eukaryota</taxon>
        <taxon>Fungi</taxon>
        <taxon>Dikarya</taxon>
        <taxon>Ascomycota</taxon>
        <taxon>Pezizomycotina</taxon>
        <taxon>Eurotiomycetes</taxon>
        <taxon>Chaetothyriomycetidae</taxon>
        <taxon>Chaetothyriales</taxon>
        <taxon>Herpotrichiellaceae</taxon>
        <taxon>Exophiala</taxon>
    </lineage>
</organism>
<dbReference type="EMBL" id="AMGV01000005">
    <property type="protein sequence ID" value="KEF57015.1"/>
    <property type="molecule type" value="Genomic_DNA"/>
</dbReference>
<keyword evidence="3" id="KW-1185">Reference proteome</keyword>
<dbReference type="SUPFAM" id="SSF52949">
    <property type="entry name" value="Macro domain-like"/>
    <property type="match status" value="1"/>
</dbReference>
<reference evidence="2 3" key="1">
    <citation type="submission" date="2013-03" db="EMBL/GenBank/DDBJ databases">
        <title>The Genome Sequence of Exophiala aquamarina CBS 119918.</title>
        <authorList>
            <consortium name="The Broad Institute Genomics Platform"/>
            <person name="Cuomo C."/>
            <person name="de Hoog S."/>
            <person name="Gorbushina A."/>
            <person name="Walker B."/>
            <person name="Young S.K."/>
            <person name="Zeng Q."/>
            <person name="Gargeya S."/>
            <person name="Fitzgerald M."/>
            <person name="Haas B."/>
            <person name="Abouelleil A."/>
            <person name="Allen A.W."/>
            <person name="Alvarado L."/>
            <person name="Arachchi H.M."/>
            <person name="Berlin A.M."/>
            <person name="Chapman S.B."/>
            <person name="Gainer-Dewar J."/>
            <person name="Goldberg J."/>
            <person name="Griggs A."/>
            <person name="Gujja S."/>
            <person name="Hansen M."/>
            <person name="Howarth C."/>
            <person name="Imamovic A."/>
            <person name="Ireland A."/>
            <person name="Larimer J."/>
            <person name="McCowan C."/>
            <person name="Murphy C."/>
            <person name="Pearson M."/>
            <person name="Poon T.W."/>
            <person name="Priest M."/>
            <person name="Roberts A."/>
            <person name="Saif S."/>
            <person name="Shea T."/>
            <person name="Sisk P."/>
            <person name="Sykes S."/>
            <person name="Wortman J."/>
            <person name="Nusbaum C."/>
            <person name="Birren B."/>
        </authorList>
    </citation>
    <scope>NUCLEOTIDE SEQUENCE [LARGE SCALE GENOMIC DNA]</scope>
    <source>
        <strain evidence="2 3">CBS 119918</strain>
    </source>
</reference>
<sequence length="362" mass="41017">MTSLPYHHSPLTTPKREITRSSAGHLAPYLRVLGLSGDEYLDEVDDKYFELVSTWGGPKHPGSQKFARMQLDAIDEAYQAILPRLMDAFASSDAAHRYSMKNLETAHDRIQASSQDDNSFWIHADVPPRDSPPHRLSPDHETSDNQRNDIPSDYPTFHVNEIRGDLLDAPDGATIIHAVNCQGLWGFGVAKQLKTEFPGAFKAYQSYCETAKRPRHLAGKCLLIPPQIEDYQDDETLEKKASNGKPDPRTYRKQPCKQRRWIACLLTSVGYGTKNMRFNNPGRDSPERILRQTQMALESLRTQLEDYTRCDLGEHDEYAVPGDLWTCKFNSGAFGVDWEETLEIVESEFEGFDQPLTVVARA</sequence>
<dbReference type="InterPro" id="IPR050892">
    <property type="entry name" value="ADP-ribose_metab_enzymes"/>
</dbReference>
<dbReference type="Gene3D" id="3.40.220.10">
    <property type="entry name" value="Leucine Aminopeptidase, subunit E, domain 1"/>
    <property type="match status" value="1"/>
</dbReference>
<dbReference type="OrthoDB" id="2155246at2759"/>
<dbReference type="InterPro" id="IPR043472">
    <property type="entry name" value="Macro_dom-like"/>
</dbReference>
<feature type="compositionally biased region" description="Basic and acidic residues" evidence="1">
    <location>
        <begin position="126"/>
        <end position="147"/>
    </location>
</feature>
<evidence type="ECO:0000256" key="1">
    <source>
        <dbReference type="SAM" id="MobiDB-lite"/>
    </source>
</evidence>
<gene>
    <name evidence="2" type="ORF">A1O9_07205</name>
</gene>
<dbReference type="GO" id="GO:0140291">
    <property type="term" value="P:peptidyl-glutamate ADP-deribosylation"/>
    <property type="evidence" value="ECO:0007669"/>
    <property type="project" value="TreeGrafter"/>
</dbReference>
<dbReference type="GeneID" id="25282119"/>
<comment type="caution">
    <text evidence="2">The sequence shown here is derived from an EMBL/GenBank/DDBJ whole genome shotgun (WGS) entry which is preliminary data.</text>
</comment>